<evidence type="ECO:0000259" key="5">
    <source>
        <dbReference type="PROSITE" id="PS50041"/>
    </source>
</evidence>
<evidence type="ECO:0000313" key="6">
    <source>
        <dbReference type="EMBL" id="EDW88514.1"/>
    </source>
</evidence>
<keyword evidence="2" id="KW-1015">Disulfide bond</keyword>
<dbReference type="Pfam" id="PF00059">
    <property type="entry name" value="Lectin_C"/>
    <property type="match status" value="1"/>
</dbReference>
<evidence type="ECO:0000256" key="3">
    <source>
        <dbReference type="ARBA" id="ARBA00023180"/>
    </source>
</evidence>
<reference evidence="6 7" key="1">
    <citation type="journal article" date="2007" name="Nature">
        <title>Evolution of genes and genomes on the Drosophila phylogeny.</title>
        <authorList>
            <consortium name="Drosophila 12 Genomes Consortium"/>
            <person name="Clark A.G."/>
            <person name="Eisen M.B."/>
            <person name="Smith D.R."/>
            <person name="Bergman C.M."/>
            <person name="Oliver B."/>
            <person name="Markow T.A."/>
            <person name="Kaufman T.C."/>
            <person name="Kellis M."/>
            <person name="Gelbart W."/>
            <person name="Iyer V.N."/>
            <person name="Pollard D.A."/>
            <person name="Sackton T.B."/>
            <person name="Larracuente A.M."/>
            <person name="Singh N.D."/>
            <person name="Abad J.P."/>
            <person name="Abt D.N."/>
            <person name="Adryan B."/>
            <person name="Aguade M."/>
            <person name="Akashi H."/>
            <person name="Anderson W.W."/>
            <person name="Aquadro C.F."/>
            <person name="Ardell D.H."/>
            <person name="Arguello R."/>
            <person name="Artieri C.G."/>
            <person name="Barbash D.A."/>
            <person name="Barker D."/>
            <person name="Barsanti P."/>
            <person name="Batterham P."/>
            <person name="Batzoglou S."/>
            <person name="Begun D."/>
            <person name="Bhutkar A."/>
            <person name="Blanco E."/>
            <person name="Bosak S.A."/>
            <person name="Bradley R.K."/>
            <person name="Brand A.D."/>
            <person name="Brent M.R."/>
            <person name="Brooks A.N."/>
            <person name="Brown R.H."/>
            <person name="Butlin R.K."/>
            <person name="Caggese C."/>
            <person name="Calvi B.R."/>
            <person name="Bernardo de Carvalho A."/>
            <person name="Caspi A."/>
            <person name="Castrezana S."/>
            <person name="Celniker S.E."/>
            <person name="Chang J.L."/>
            <person name="Chapple C."/>
            <person name="Chatterji S."/>
            <person name="Chinwalla A."/>
            <person name="Civetta A."/>
            <person name="Clifton S.W."/>
            <person name="Comeron J.M."/>
            <person name="Costello J.C."/>
            <person name="Coyne J.A."/>
            <person name="Daub J."/>
            <person name="David R.G."/>
            <person name="Delcher A.L."/>
            <person name="Delehaunty K."/>
            <person name="Do C.B."/>
            <person name="Ebling H."/>
            <person name="Edwards K."/>
            <person name="Eickbush T."/>
            <person name="Evans J.D."/>
            <person name="Filipski A."/>
            <person name="Findeiss S."/>
            <person name="Freyhult E."/>
            <person name="Fulton L."/>
            <person name="Fulton R."/>
            <person name="Garcia A.C."/>
            <person name="Gardiner A."/>
            <person name="Garfield D.A."/>
            <person name="Garvin B.E."/>
            <person name="Gibson G."/>
            <person name="Gilbert D."/>
            <person name="Gnerre S."/>
            <person name="Godfrey J."/>
            <person name="Good R."/>
            <person name="Gotea V."/>
            <person name="Gravely B."/>
            <person name="Greenberg A.J."/>
            <person name="Griffiths-Jones S."/>
            <person name="Gross S."/>
            <person name="Guigo R."/>
            <person name="Gustafson E.A."/>
            <person name="Haerty W."/>
            <person name="Hahn M.W."/>
            <person name="Halligan D.L."/>
            <person name="Halpern A.L."/>
            <person name="Halter G.M."/>
            <person name="Han M.V."/>
            <person name="Heger A."/>
            <person name="Hillier L."/>
            <person name="Hinrichs A.S."/>
            <person name="Holmes I."/>
            <person name="Hoskins R.A."/>
            <person name="Hubisz M.J."/>
            <person name="Hultmark D."/>
            <person name="Huntley M.A."/>
            <person name="Jaffe D.B."/>
            <person name="Jagadeeshan S."/>
            <person name="Jeck W.R."/>
            <person name="Johnson J."/>
            <person name="Jones C.D."/>
            <person name="Jordan W.C."/>
            <person name="Karpen G.H."/>
            <person name="Kataoka E."/>
            <person name="Keightley P.D."/>
            <person name="Kheradpour P."/>
            <person name="Kirkness E.F."/>
            <person name="Koerich L.B."/>
            <person name="Kristiansen K."/>
            <person name="Kudrna D."/>
            <person name="Kulathinal R.J."/>
            <person name="Kumar S."/>
            <person name="Kwok R."/>
            <person name="Lander E."/>
            <person name="Langley C.H."/>
            <person name="Lapoint R."/>
            <person name="Lazzaro B.P."/>
            <person name="Lee S.J."/>
            <person name="Levesque L."/>
            <person name="Li R."/>
            <person name="Lin C.F."/>
            <person name="Lin M.F."/>
            <person name="Lindblad-Toh K."/>
            <person name="Llopart A."/>
            <person name="Long M."/>
            <person name="Low L."/>
            <person name="Lozovsky E."/>
            <person name="Lu J."/>
            <person name="Luo M."/>
            <person name="Machado C.A."/>
            <person name="Makalowski W."/>
            <person name="Marzo M."/>
            <person name="Matsuda M."/>
            <person name="Matzkin L."/>
            <person name="McAllister B."/>
            <person name="McBride C.S."/>
            <person name="McKernan B."/>
            <person name="McKernan K."/>
            <person name="Mendez-Lago M."/>
            <person name="Minx P."/>
            <person name="Mollenhauer M.U."/>
            <person name="Montooth K."/>
            <person name="Mount S.M."/>
            <person name="Mu X."/>
            <person name="Myers E."/>
            <person name="Negre B."/>
            <person name="Newfeld S."/>
            <person name="Nielsen R."/>
            <person name="Noor M.A."/>
            <person name="O'Grady P."/>
            <person name="Pachter L."/>
            <person name="Papaceit M."/>
            <person name="Parisi M.J."/>
            <person name="Parisi M."/>
            <person name="Parts L."/>
            <person name="Pedersen J.S."/>
            <person name="Pesole G."/>
            <person name="Phillippy A.M."/>
            <person name="Ponting C.P."/>
            <person name="Pop M."/>
            <person name="Porcelli D."/>
            <person name="Powell J.R."/>
            <person name="Prohaska S."/>
            <person name="Pruitt K."/>
            <person name="Puig M."/>
            <person name="Quesneville H."/>
            <person name="Ram K.R."/>
            <person name="Rand D."/>
            <person name="Rasmussen M.D."/>
            <person name="Reed L.K."/>
            <person name="Reenan R."/>
            <person name="Reily A."/>
            <person name="Remington K.A."/>
            <person name="Rieger T.T."/>
            <person name="Ritchie M.G."/>
            <person name="Robin C."/>
            <person name="Rogers Y.H."/>
            <person name="Rohde C."/>
            <person name="Rozas J."/>
            <person name="Rubenfield M.J."/>
            <person name="Ruiz A."/>
            <person name="Russo S."/>
            <person name="Salzberg S.L."/>
            <person name="Sanchez-Gracia A."/>
            <person name="Saranga D.J."/>
            <person name="Sato H."/>
            <person name="Schaeffer S.W."/>
            <person name="Schatz M.C."/>
            <person name="Schlenke T."/>
            <person name="Schwartz R."/>
            <person name="Segarra C."/>
            <person name="Singh R.S."/>
            <person name="Sirot L."/>
            <person name="Sirota M."/>
            <person name="Sisneros N.B."/>
            <person name="Smith C.D."/>
            <person name="Smith T.F."/>
            <person name="Spieth J."/>
            <person name="Stage D.E."/>
            <person name="Stark A."/>
            <person name="Stephan W."/>
            <person name="Strausberg R.L."/>
            <person name="Strempel S."/>
            <person name="Sturgill D."/>
            <person name="Sutton G."/>
            <person name="Sutton G.G."/>
            <person name="Tao W."/>
            <person name="Teichmann S."/>
            <person name="Tobari Y.N."/>
            <person name="Tomimura Y."/>
            <person name="Tsolas J.M."/>
            <person name="Valente V.L."/>
            <person name="Venter E."/>
            <person name="Venter J.C."/>
            <person name="Vicario S."/>
            <person name="Vieira F.G."/>
            <person name="Vilella A.J."/>
            <person name="Villasante A."/>
            <person name="Walenz B."/>
            <person name="Wang J."/>
            <person name="Wasserman M."/>
            <person name="Watts T."/>
            <person name="Wilson D."/>
            <person name="Wilson R.K."/>
            <person name="Wing R.A."/>
            <person name="Wolfner M.F."/>
            <person name="Wong A."/>
            <person name="Wong G.K."/>
            <person name="Wu C.I."/>
            <person name="Wu G."/>
            <person name="Yamamoto D."/>
            <person name="Yang H.P."/>
            <person name="Yang S.P."/>
            <person name="Yorke J.A."/>
            <person name="Yoshida K."/>
            <person name="Zdobnov E."/>
            <person name="Zhang P."/>
            <person name="Zhang Y."/>
            <person name="Zimin A.V."/>
            <person name="Baldwin J."/>
            <person name="Abdouelleil A."/>
            <person name="Abdulkadir J."/>
            <person name="Abebe A."/>
            <person name="Abera B."/>
            <person name="Abreu J."/>
            <person name="Acer S.C."/>
            <person name="Aftuck L."/>
            <person name="Alexander A."/>
            <person name="An P."/>
            <person name="Anderson E."/>
            <person name="Anderson S."/>
            <person name="Arachi H."/>
            <person name="Azer M."/>
            <person name="Bachantsang P."/>
            <person name="Barry A."/>
            <person name="Bayul T."/>
            <person name="Berlin A."/>
            <person name="Bessette D."/>
            <person name="Bloom T."/>
            <person name="Blye J."/>
            <person name="Boguslavskiy L."/>
            <person name="Bonnet C."/>
            <person name="Boukhgalter B."/>
            <person name="Bourzgui I."/>
            <person name="Brown A."/>
            <person name="Cahill P."/>
            <person name="Channer S."/>
            <person name="Cheshatsang Y."/>
            <person name="Chuda L."/>
            <person name="Citroen M."/>
            <person name="Collymore A."/>
            <person name="Cooke P."/>
            <person name="Costello M."/>
            <person name="D'Aco K."/>
            <person name="Daza R."/>
            <person name="De Haan G."/>
            <person name="DeGray S."/>
            <person name="DeMaso C."/>
            <person name="Dhargay N."/>
            <person name="Dooley K."/>
            <person name="Dooley E."/>
            <person name="Doricent M."/>
            <person name="Dorje P."/>
            <person name="Dorjee K."/>
            <person name="Dupes A."/>
            <person name="Elong R."/>
            <person name="Falk J."/>
            <person name="Farina A."/>
            <person name="Faro S."/>
            <person name="Ferguson D."/>
            <person name="Fisher S."/>
            <person name="Foley C.D."/>
            <person name="Franke A."/>
            <person name="Friedrich D."/>
            <person name="Gadbois L."/>
            <person name="Gearin G."/>
            <person name="Gearin C.R."/>
            <person name="Giannoukos G."/>
            <person name="Goode T."/>
            <person name="Graham J."/>
            <person name="Grandbois E."/>
            <person name="Grewal S."/>
            <person name="Gyaltsen K."/>
            <person name="Hafez N."/>
            <person name="Hagos B."/>
            <person name="Hall J."/>
            <person name="Henson C."/>
            <person name="Hollinger A."/>
            <person name="Honan T."/>
            <person name="Huard M.D."/>
            <person name="Hughes L."/>
            <person name="Hurhula B."/>
            <person name="Husby M.E."/>
            <person name="Kamat A."/>
            <person name="Kanga B."/>
            <person name="Kashin S."/>
            <person name="Khazanovich D."/>
            <person name="Kisner P."/>
            <person name="Lance K."/>
            <person name="Lara M."/>
            <person name="Lee W."/>
            <person name="Lennon N."/>
            <person name="Letendre F."/>
            <person name="LeVine R."/>
            <person name="Lipovsky A."/>
            <person name="Liu X."/>
            <person name="Liu J."/>
            <person name="Liu S."/>
            <person name="Lokyitsang T."/>
            <person name="Lokyitsang Y."/>
            <person name="Lubonja R."/>
            <person name="Lui A."/>
            <person name="MacDonald P."/>
            <person name="Magnisalis V."/>
            <person name="Maru K."/>
            <person name="Matthews C."/>
            <person name="McCusker W."/>
            <person name="McDonough S."/>
            <person name="Mehta T."/>
            <person name="Meldrim J."/>
            <person name="Meneus L."/>
            <person name="Mihai O."/>
            <person name="Mihalev A."/>
            <person name="Mihova T."/>
            <person name="Mittelman R."/>
            <person name="Mlenga V."/>
            <person name="Montmayeur A."/>
            <person name="Mulrain L."/>
            <person name="Navidi A."/>
            <person name="Naylor J."/>
            <person name="Negash T."/>
            <person name="Nguyen T."/>
            <person name="Nguyen N."/>
            <person name="Nicol R."/>
            <person name="Norbu C."/>
            <person name="Norbu N."/>
            <person name="Novod N."/>
            <person name="O'Neill B."/>
            <person name="Osman S."/>
            <person name="Markiewicz E."/>
            <person name="Oyono O.L."/>
            <person name="Patti C."/>
            <person name="Phunkhang P."/>
            <person name="Pierre F."/>
            <person name="Priest M."/>
            <person name="Raghuraman S."/>
            <person name="Rege F."/>
            <person name="Reyes R."/>
            <person name="Rise C."/>
            <person name="Rogov P."/>
            <person name="Ross K."/>
            <person name="Ryan E."/>
            <person name="Settipalli S."/>
            <person name="Shea T."/>
            <person name="Sherpa N."/>
            <person name="Shi L."/>
            <person name="Shih D."/>
            <person name="Sparrow T."/>
            <person name="Spaulding J."/>
            <person name="Stalker J."/>
            <person name="Stange-Thomann N."/>
            <person name="Stavropoulos S."/>
            <person name="Stone C."/>
            <person name="Strader C."/>
            <person name="Tesfaye S."/>
            <person name="Thomson T."/>
            <person name="Thoulutsang Y."/>
            <person name="Thoulutsang D."/>
            <person name="Topham K."/>
            <person name="Topping I."/>
            <person name="Tsamla T."/>
            <person name="Vassiliev H."/>
            <person name="Vo A."/>
            <person name="Wangchuk T."/>
            <person name="Wangdi T."/>
            <person name="Weiand M."/>
            <person name="Wilkinson J."/>
            <person name="Wilson A."/>
            <person name="Yadav S."/>
            <person name="Young G."/>
            <person name="Yu Q."/>
            <person name="Zembek L."/>
            <person name="Zhong D."/>
            <person name="Zimmer A."/>
            <person name="Zwirko Z."/>
            <person name="Jaffe D.B."/>
            <person name="Alvarez P."/>
            <person name="Brockman W."/>
            <person name="Butler J."/>
            <person name="Chin C."/>
            <person name="Gnerre S."/>
            <person name="Grabherr M."/>
            <person name="Kleber M."/>
            <person name="Mauceli E."/>
            <person name="MacCallum I."/>
        </authorList>
    </citation>
    <scope>NUCLEOTIDE SEQUENCE [LARGE SCALE GENOMIC DNA]</scope>
    <source>
        <strain evidence="7">Tai18E2 / Tucson 14021-0261.01</strain>
    </source>
</reference>
<proteinExistence type="predicted"/>
<dbReference type="OMA" id="CQAEQWA"/>
<keyword evidence="3" id="KW-0325">Glycoprotein</keyword>
<dbReference type="HOGENOM" id="CLU_049894_13_0_1"/>
<evidence type="ECO:0000313" key="7">
    <source>
        <dbReference type="Proteomes" id="UP000002282"/>
    </source>
</evidence>
<dbReference type="PANTHER" id="PTHR46490">
    <property type="entry name" value="C-TYPE LECTIN DOMAIN FAMILY 12 MEMBER A-RELATED"/>
    <property type="match status" value="1"/>
</dbReference>
<sequence>MYKYASLFCLLALWNLWEVGANTDIDNAAPPKPATSYYTIDNIAEHQQHWFNYNSLRQNGTSWRIDVMVQRIESRLQALQDQLDADILSLKQQILSYNMENLYMPKKKDLTGFKKVGSRYFYLETKSKQTWDTAFDSCRRIGGHLANIHDEQEMNEIFKGAPDYRYWVDLNSRPKDDGIFTSTLTGREAPFLKWKSKQTNVHQHCAYVYDKEMIDESCSEKHYFACQAEQWA</sequence>
<dbReference type="GO" id="GO:0030246">
    <property type="term" value="F:carbohydrate binding"/>
    <property type="evidence" value="ECO:0007669"/>
    <property type="project" value="UniProtKB-KW"/>
</dbReference>
<dbReference type="EMBL" id="CM000157">
    <property type="protein sequence ID" value="EDW88514.1"/>
    <property type="molecule type" value="Genomic_DNA"/>
</dbReference>
<organism evidence="6 7">
    <name type="scientific">Drosophila yakuba</name>
    <name type="common">Fruit fly</name>
    <dbReference type="NCBI Taxonomy" id="7245"/>
    <lineage>
        <taxon>Eukaryota</taxon>
        <taxon>Metazoa</taxon>
        <taxon>Ecdysozoa</taxon>
        <taxon>Arthropoda</taxon>
        <taxon>Hexapoda</taxon>
        <taxon>Insecta</taxon>
        <taxon>Pterygota</taxon>
        <taxon>Neoptera</taxon>
        <taxon>Endopterygota</taxon>
        <taxon>Diptera</taxon>
        <taxon>Brachycera</taxon>
        <taxon>Muscomorpha</taxon>
        <taxon>Ephydroidea</taxon>
        <taxon>Drosophilidae</taxon>
        <taxon>Drosophila</taxon>
        <taxon>Sophophora</taxon>
    </lineage>
</organism>
<feature type="chain" id="PRO_5002817658" description="C-type lectin domain-containing protein" evidence="4">
    <location>
        <begin position="22"/>
        <end position="232"/>
    </location>
</feature>
<feature type="signal peptide" evidence="4">
    <location>
        <begin position="1"/>
        <end position="21"/>
    </location>
</feature>
<dbReference type="KEGG" id="dya:Dyak_GE11017"/>
<dbReference type="InterPro" id="IPR052309">
    <property type="entry name" value="C-type_Lectin_Domain_Fam1"/>
</dbReference>
<dbReference type="PhylomeDB" id="B4NWY4"/>
<dbReference type="SUPFAM" id="SSF56436">
    <property type="entry name" value="C-type lectin-like"/>
    <property type="match status" value="1"/>
</dbReference>
<evidence type="ECO:0000256" key="2">
    <source>
        <dbReference type="ARBA" id="ARBA00023157"/>
    </source>
</evidence>
<dbReference type="PANTHER" id="PTHR46490:SF6">
    <property type="entry name" value="ASIALOGLYCOPROTEIN RECEPTOR 1-LIKE-RELATED"/>
    <property type="match status" value="1"/>
</dbReference>
<dbReference type="eggNOG" id="KOG4297">
    <property type="taxonomic scope" value="Eukaryota"/>
</dbReference>
<evidence type="ECO:0000256" key="1">
    <source>
        <dbReference type="ARBA" id="ARBA00022734"/>
    </source>
</evidence>
<dbReference type="InterPro" id="IPR016187">
    <property type="entry name" value="CTDL_fold"/>
</dbReference>
<protein>
    <recommendedName>
        <fullName evidence="5">C-type lectin domain-containing protein</fullName>
    </recommendedName>
</protein>
<dbReference type="PROSITE" id="PS50041">
    <property type="entry name" value="C_TYPE_LECTIN_2"/>
    <property type="match status" value="1"/>
</dbReference>
<dbReference type="CDD" id="cd00037">
    <property type="entry name" value="CLECT"/>
    <property type="match status" value="1"/>
</dbReference>
<evidence type="ECO:0000256" key="4">
    <source>
        <dbReference type="SAM" id="SignalP"/>
    </source>
</evidence>
<reference evidence="6 7" key="2">
    <citation type="journal article" date="2007" name="PLoS Biol.">
        <title>Principles of genome evolution in the Drosophila melanogaster species group.</title>
        <authorList>
            <person name="Ranz J.M."/>
            <person name="Maurin D."/>
            <person name="Chan Y.S."/>
            <person name="von Grotthuss M."/>
            <person name="Hillier L.W."/>
            <person name="Roote J."/>
            <person name="Ashburner M."/>
            <person name="Bergman C.M."/>
        </authorList>
    </citation>
    <scope>NUCLEOTIDE SEQUENCE [LARGE SCALE GENOMIC DNA]</scope>
    <source>
        <strain evidence="7">Tai18E2 / Tucson 14021-0261.01</strain>
    </source>
</reference>
<keyword evidence="1" id="KW-0430">Lectin</keyword>
<dbReference type="InterPro" id="IPR001304">
    <property type="entry name" value="C-type_lectin-like"/>
</dbReference>
<dbReference type="OrthoDB" id="7950296at2759"/>
<dbReference type="SMART" id="SM00034">
    <property type="entry name" value="CLECT"/>
    <property type="match status" value="1"/>
</dbReference>
<dbReference type="AlphaFoldDB" id="B4NWY4"/>
<keyword evidence="4" id="KW-0732">Signal</keyword>
<name>B4NWY4_DROYA</name>
<dbReference type="Gene3D" id="3.10.100.10">
    <property type="entry name" value="Mannose-Binding Protein A, subunit A"/>
    <property type="match status" value="1"/>
</dbReference>
<dbReference type="Proteomes" id="UP000002282">
    <property type="component" value="Chromosome 2L"/>
</dbReference>
<keyword evidence="7" id="KW-1185">Reference proteome</keyword>
<dbReference type="SMR" id="B4NWY4"/>
<feature type="domain" description="C-type lectin" evidence="5">
    <location>
        <begin position="116"/>
        <end position="227"/>
    </location>
</feature>
<gene>
    <name evidence="6" type="primary">Dyak\GE11017</name>
    <name evidence="6" type="synonym">dyak_GLEANR_1095</name>
    <name evidence="6" type="synonym">GE11017</name>
    <name evidence="6" type="ORF">Dyak_GE11017</name>
</gene>
<dbReference type="InterPro" id="IPR016186">
    <property type="entry name" value="C-type_lectin-like/link_sf"/>
</dbReference>
<accession>B4NWY4</accession>